<proteinExistence type="predicted"/>
<keyword evidence="3" id="KW-1185">Reference proteome</keyword>
<organism evidence="2 3">
    <name type="scientific">Citrus sinensis</name>
    <name type="common">Sweet orange</name>
    <name type="synonym">Citrus aurantium var. sinensis</name>
    <dbReference type="NCBI Taxonomy" id="2711"/>
    <lineage>
        <taxon>Eukaryota</taxon>
        <taxon>Viridiplantae</taxon>
        <taxon>Streptophyta</taxon>
        <taxon>Embryophyta</taxon>
        <taxon>Tracheophyta</taxon>
        <taxon>Spermatophyta</taxon>
        <taxon>Magnoliopsida</taxon>
        <taxon>eudicotyledons</taxon>
        <taxon>Gunneridae</taxon>
        <taxon>Pentapetalae</taxon>
        <taxon>rosids</taxon>
        <taxon>malvids</taxon>
        <taxon>Sapindales</taxon>
        <taxon>Rutaceae</taxon>
        <taxon>Aurantioideae</taxon>
        <taxon>Citrus</taxon>
    </lineage>
</organism>
<keyword evidence="1" id="KW-0472">Membrane</keyword>
<accession>A0A067EAP4</accession>
<keyword evidence="1" id="KW-0812">Transmembrane</keyword>
<dbReference type="EMBL" id="KK785065">
    <property type="protein sequence ID" value="KDO50975.1"/>
    <property type="molecule type" value="Genomic_DNA"/>
</dbReference>
<dbReference type="Proteomes" id="UP000027120">
    <property type="component" value="Unassembled WGS sequence"/>
</dbReference>
<feature type="transmembrane region" description="Helical" evidence="1">
    <location>
        <begin position="116"/>
        <end position="133"/>
    </location>
</feature>
<dbReference type="AlphaFoldDB" id="A0A067EAP4"/>
<gene>
    <name evidence="2" type="ORF">CISIN_1g037496mg</name>
</gene>
<sequence length="134" mass="16054">MTDDKRSKSLSNITVSLTHKVNISLTTKCQQVHHHRHIVSLSPTEVQISATLRMTYTKLPSYGYHRPKSFFSFNNQKPKNYIQPYPTKYQLTTFQNQRELQNREKKQEFQHKDQENLFFFFFSLFLTVKITHLK</sequence>
<evidence type="ECO:0000313" key="3">
    <source>
        <dbReference type="Proteomes" id="UP000027120"/>
    </source>
</evidence>
<protein>
    <submittedName>
        <fullName evidence="2">Uncharacterized protein</fullName>
    </submittedName>
</protein>
<keyword evidence="1" id="KW-1133">Transmembrane helix</keyword>
<evidence type="ECO:0000256" key="1">
    <source>
        <dbReference type="SAM" id="Phobius"/>
    </source>
</evidence>
<evidence type="ECO:0000313" key="2">
    <source>
        <dbReference type="EMBL" id="KDO50975.1"/>
    </source>
</evidence>
<name>A0A067EAP4_CITSI</name>
<reference evidence="2 3" key="1">
    <citation type="submission" date="2014-04" db="EMBL/GenBank/DDBJ databases">
        <authorList>
            <consortium name="International Citrus Genome Consortium"/>
            <person name="Gmitter F."/>
            <person name="Chen C."/>
            <person name="Farmerie W."/>
            <person name="Harkins T."/>
            <person name="Desany B."/>
            <person name="Mohiuddin M."/>
            <person name="Kodira C."/>
            <person name="Borodovsky M."/>
            <person name="Lomsadze A."/>
            <person name="Burns P."/>
            <person name="Jenkins J."/>
            <person name="Prochnik S."/>
            <person name="Shu S."/>
            <person name="Chapman J."/>
            <person name="Pitluck S."/>
            <person name="Schmutz J."/>
            <person name="Rokhsar D."/>
        </authorList>
    </citation>
    <scope>NUCLEOTIDE SEQUENCE</scope>
</reference>